<name>A0A4P9YFK4_ROZAC</name>
<evidence type="ECO:0000313" key="2">
    <source>
        <dbReference type="Proteomes" id="UP000281549"/>
    </source>
</evidence>
<dbReference type="Proteomes" id="UP000281549">
    <property type="component" value="Unassembled WGS sequence"/>
</dbReference>
<accession>A0A4P9YFK4</accession>
<gene>
    <name evidence="1" type="ORF">ROZALSC1DRAFT_23451</name>
</gene>
<reference evidence="2" key="1">
    <citation type="journal article" date="2018" name="Nat. Microbiol.">
        <title>Leveraging single-cell genomics to expand the fungal tree of life.</title>
        <authorList>
            <person name="Ahrendt S.R."/>
            <person name="Quandt C.A."/>
            <person name="Ciobanu D."/>
            <person name="Clum A."/>
            <person name="Salamov A."/>
            <person name="Andreopoulos B."/>
            <person name="Cheng J.F."/>
            <person name="Woyke T."/>
            <person name="Pelin A."/>
            <person name="Henrissat B."/>
            <person name="Reynolds N.K."/>
            <person name="Benny G.L."/>
            <person name="Smith M.E."/>
            <person name="James T.Y."/>
            <person name="Grigoriev I.V."/>
        </authorList>
    </citation>
    <scope>NUCLEOTIDE SEQUENCE [LARGE SCALE GENOMIC DNA]</scope>
    <source>
        <strain evidence="2">CSF55</strain>
    </source>
</reference>
<evidence type="ECO:0000313" key="1">
    <source>
        <dbReference type="EMBL" id="RKP18216.1"/>
    </source>
</evidence>
<proteinExistence type="predicted"/>
<sequence>MIKGGCPTEAFTQELYVNCLHSDLDTNHETDAYLVSTSETFTNLKSLTALTTGNEWIIDTGCTTHMTNDRSELLQKCIHYQNIYCMYQNYYKNVFTITNPIVKRLDLHLIKGVYHFVDPETSLTMIKATTMDNSLFVLAILNFRKLAL</sequence>
<protein>
    <submittedName>
        <fullName evidence="1">Uncharacterized protein</fullName>
    </submittedName>
</protein>
<organism evidence="1 2">
    <name type="scientific">Rozella allomycis (strain CSF55)</name>
    <dbReference type="NCBI Taxonomy" id="988480"/>
    <lineage>
        <taxon>Eukaryota</taxon>
        <taxon>Fungi</taxon>
        <taxon>Fungi incertae sedis</taxon>
        <taxon>Cryptomycota</taxon>
        <taxon>Cryptomycota incertae sedis</taxon>
        <taxon>Rozella</taxon>
    </lineage>
</organism>
<dbReference type="EMBL" id="ML005528">
    <property type="protein sequence ID" value="RKP18216.1"/>
    <property type="molecule type" value="Genomic_DNA"/>
</dbReference>
<dbReference type="AlphaFoldDB" id="A0A4P9YFK4"/>